<dbReference type="OrthoDB" id="185653at2"/>
<dbReference type="Proteomes" id="UP000199435">
    <property type="component" value="Unassembled WGS sequence"/>
</dbReference>
<dbReference type="PANTHER" id="PTHR11575:SF24">
    <property type="entry name" value="5'-NUCLEOTIDASE"/>
    <property type="match status" value="1"/>
</dbReference>
<dbReference type="Gene3D" id="3.60.21.10">
    <property type="match status" value="1"/>
</dbReference>
<dbReference type="InterPro" id="IPR029052">
    <property type="entry name" value="Metallo-depent_PP-like"/>
</dbReference>
<evidence type="ECO:0000259" key="2">
    <source>
        <dbReference type="Pfam" id="PF00149"/>
    </source>
</evidence>
<dbReference type="AlphaFoldDB" id="A0A1C3VZI6"/>
<dbReference type="SUPFAM" id="SSF56300">
    <property type="entry name" value="Metallo-dependent phosphatases"/>
    <property type="match status" value="1"/>
</dbReference>
<dbReference type="GO" id="GO:0016787">
    <property type="term" value="F:hydrolase activity"/>
    <property type="evidence" value="ECO:0007669"/>
    <property type="project" value="InterPro"/>
</dbReference>
<dbReference type="Pfam" id="PF00149">
    <property type="entry name" value="Metallophos"/>
    <property type="match status" value="1"/>
</dbReference>
<dbReference type="InterPro" id="IPR004843">
    <property type="entry name" value="Calcineurin-like_PHP"/>
</dbReference>
<dbReference type="STRING" id="411945.GA0061102_102070"/>
<dbReference type="PROSITE" id="PS51318">
    <property type="entry name" value="TAT"/>
    <property type="match status" value="1"/>
</dbReference>
<keyword evidence="4" id="KW-1185">Reference proteome</keyword>
<dbReference type="InterPro" id="IPR006179">
    <property type="entry name" value="5_nucleotidase/apyrase"/>
</dbReference>
<dbReference type="RefSeq" id="WP_092851282.1">
    <property type="nucleotide sequence ID" value="NZ_FMAH01000020.1"/>
</dbReference>
<feature type="domain" description="Calcineurin-like phosphoesterase" evidence="2">
    <location>
        <begin position="37"/>
        <end position="237"/>
    </location>
</feature>
<name>A0A1C3VZI6_9HYPH</name>
<evidence type="ECO:0000256" key="1">
    <source>
        <dbReference type="SAM" id="SignalP"/>
    </source>
</evidence>
<gene>
    <name evidence="3" type="ORF">GA0061102_102070</name>
</gene>
<accession>A0A1C3VZI6</accession>
<feature type="signal peptide" evidence="1">
    <location>
        <begin position="1"/>
        <end position="32"/>
    </location>
</feature>
<reference evidence="4" key="1">
    <citation type="submission" date="2016-08" db="EMBL/GenBank/DDBJ databases">
        <authorList>
            <person name="Varghese N."/>
            <person name="Submissions Spin"/>
        </authorList>
    </citation>
    <scope>NUCLEOTIDE SEQUENCE [LARGE SCALE GENOMIC DNA]</scope>
    <source>
        <strain evidence="4">HAMBI 2971</strain>
    </source>
</reference>
<evidence type="ECO:0000313" key="4">
    <source>
        <dbReference type="Proteomes" id="UP000199435"/>
    </source>
</evidence>
<protein>
    <submittedName>
        <fullName evidence="3">2',3'-cyclic-nucleotide 2'-phosphodiesterase/5'-or 3'-nucleotidase, 5'-nucleotidase family</fullName>
    </submittedName>
</protein>
<organism evidence="3 4">
    <name type="scientific">Rhizobium miluonense</name>
    <dbReference type="NCBI Taxonomy" id="411945"/>
    <lineage>
        <taxon>Bacteria</taxon>
        <taxon>Pseudomonadati</taxon>
        <taxon>Pseudomonadota</taxon>
        <taxon>Alphaproteobacteria</taxon>
        <taxon>Hyphomicrobiales</taxon>
        <taxon>Rhizobiaceae</taxon>
        <taxon>Rhizobium/Agrobacterium group</taxon>
        <taxon>Rhizobium</taxon>
    </lineage>
</organism>
<dbReference type="InterPro" id="IPR006311">
    <property type="entry name" value="TAT_signal"/>
</dbReference>
<feature type="chain" id="PRO_5008684864" evidence="1">
    <location>
        <begin position="33"/>
        <end position="456"/>
    </location>
</feature>
<keyword evidence="1" id="KW-0732">Signal</keyword>
<dbReference type="Gene3D" id="3.90.780.10">
    <property type="entry name" value="5'-Nucleotidase, C-terminal domain"/>
    <property type="match status" value="1"/>
</dbReference>
<proteinExistence type="predicted"/>
<dbReference type="InterPro" id="IPR036907">
    <property type="entry name" value="5'-Nucleotdase_C_sf"/>
</dbReference>
<evidence type="ECO:0000313" key="3">
    <source>
        <dbReference type="EMBL" id="SCB33153.1"/>
    </source>
</evidence>
<sequence length="456" mass="48491">MFKSLLGRRQALKLLAGTAVLPALISAMPAQAAQKPLRVVILSDLHSAYERLGQLLAAIEKQVAANEGRHLVVLNGDLFESGNVVASRSGGEIDWAFLAALAKLAPTVVNIGNHEPDLDNDLANFVTRARALGVTVLSNIVDKRTGAPYTQASAHLTLDGQAVTIAGFATDAIKTYPKATREVLDIPQPVEWAKKNLPVILGSDSINIVLSHAGVVADRDILPILPDGTLIIGGHDHLNLTHEQGATRYVHTGSWSTAITVATIAAAGAAAALQRVDIDATGAASSALQDLIAAVFARHLKDEDRAIIGKADKTMTVDEVGRFVADVMAKKAKADVGFVGHTSFGAGLLQGEVSRYSFNSSVRFDGKLMRTEIDATVLAAILARCNQESEIPLATRTGDYLHAAPVNPSKKERYTLVCNDWSAINQKSYFGREDLVFTEVADMKLKQTVLDALAAG</sequence>
<dbReference type="SUPFAM" id="SSF55816">
    <property type="entry name" value="5'-nucleotidase (syn. UDP-sugar hydrolase), C-terminal domain"/>
    <property type="match status" value="1"/>
</dbReference>
<dbReference type="PANTHER" id="PTHR11575">
    <property type="entry name" value="5'-NUCLEOTIDASE-RELATED"/>
    <property type="match status" value="1"/>
</dbReference>
<dbReference type="GO" id="GO:0009166">
    <property type="term" value="P:nucleotide catabolic process"/>
    <property type="evidence" value="ECO:0007669"/>
    <property type="project" value="InterPro"/>
</dbReference>
<dbReference type="EMBL" id="FMAH01000020">
    <property type="protein sequence ID" value="SCB33153.1"/>
    <property type="molecule type" value="Genomic_DNA"/>
</dbReference>